<comment type="caution">
    <text evidence="1">The sequence shown here is derived from an EMBL/GenBank/DDBJ whole genome shotgun (WGS) entry which is preliminary data.</text>
</comment>
<evidence type="ECO:0000313" key="1">
    <source>
        <dbReference type="EMBL" id="MFD2566783.1"/>
    </source>
</evidence>
<keyword evidence="2" id="KW-1185">Reference proteome</keyword>
<name>A0ABW5LPM4_9FLAO</name>
<accession>A0ABW5LPM4</accession>
<dbReference type="InterPro" id="IPR016181">
    <property type="entry name" value="Acyl_CoA_acyltransferase"/>
</dbReference>
<evidence type="ECO:0008006" key="3">
    <source>
        <dbReference type="Google" id="ProtNLM"/>
    </source>
</evidence>
<gene>
    <name evidence="1" type="ORF">ACFSRZ_05340</name>
</gene>
<dbReference type="RefSeq" id="WP_379665486.1">
    <property type="nucleotide sequence ID" value="NZ_JBHULH010000001.1"/>
</dbReference>
<dbReference type="EMBL" id="JBHULH010000001">
    <property type="protein sequence ID" value="MFD2566783.1"/>
    <property type="molecule type" value="Genomic_DNA"/>
</dbReference>
<protein>
    <recommendedName>
        <fullName evidence="3">N-acetyltransferase domain-containing protein</fullName>
    </recommendedName>
</protein>
<evidence type="ECO:0000313" key="2">
    <source>
        <dbReference type="Proteomes" id="UP001597508"/>
    </source>
</evidence>
<proteinExistence type="predicted"/>
<reference evidence="2" key="1">
    <citation type="journal article" date="2019" name="Int. J. Syst. Evol. Microbiol.">
        <title>The Global Catalogue of Microorganisms (GCM) 10K type strain sequencing project: providing services to taxonomists for standard genome sequencing and annotation.</title>
        <authorList>
            <consortium name="The Broad Institute Genomics Platform"/>
            <consortium name="The Broad Institute Genome Sequencing Center for Infectious Disease"/>
            <person name="Wu L."/>
            <person name="Ma J."/>
        </authorList>
    </citation>
    <scope>NUCLEOTIDE SEQUENCE [LARGE SCALE GENOMIC DNA]</scope>
    <source>
        <strain evidence="2">KCTC 52127</strain>
    </source>
</reference>
<dbReference type="Proteomes" id="UP001597508">
    <property type="component" value="Unassembled WGS sequence"/>
</dbReference>
<dbReference type="SUPFAM" id="SSF55729">
    <property type="entry name" value="Acyl-CoA N-acyltransferases (Nat)"/>
    <property type="match status" value="1"/>
</dbReference>
<organism evidence="1 2">
    <name type="scientific">Pseudotenacibaculum haliotis</name>
    <dbReference type="NCBI Taxonomy" id="1862138"/>
    <lineage>
        <taxon>Bacteria</taxon>
        <taxon>Pseudomonadati</taxon>
        <taxon>Bacteroidota</taxon>
        <taxon>Flavobacteriia</taxon>
        <taxon>Flavobacteriales</taxon>
        <taxon>Flavobacteriaceae</taxon>
        <taxon>Pseudotenacibaculum</taxon>
    </lineage>
</organism>
<sequence length="263" mass="29986">MFYSSKEESQILGFHVARGDDSCLENPTSLVETLEKEKVDILKLNCKNPPADLYLKLDALQLDYYVLGIVQEYKSVFAKNPDTKEYLHPSVRFEEYTLDKKELLDALVKDIFKHNTASYFKNPLLVNASDTQKQLRCLSKYIGSYCKELDASKYTHIMYADDTPMGFISSYKEGQGGGVVYAGILDSYVGRGYYLDLVRFIQNYGKSIGQKWGLAYAQIHHNAIQKTFVREGLKPQGYVLNIHINSCFGDLKHVKESLQADQK</sequence>